<dbReference type="EMBL" id="FTMC01000020">
    <property type="protein sequence ID" value="SIR33467.1"/>
    <property type="molecule type" value="Genomic_DNA"/>
</dbReference>
<name>A0A1N7A318_9PSED</name>
<proteinExistence type="predicted"/>
<dbReference type="Gene3D" id="2.60.200.20">
    <property type="match status" value="1"/>
</dbReference>
<evidence type="ECO:0000313" key="3">
    <source>
        <dbReference type="Proteomes" id="UP000186079"/>
    </source>
</evidence>
<dbReference type="InterPro" id="IPR008984">
    <property type="entry name" value="SMAD_FHA_dom_sf"/>
</dbReference>
<sequence>MELVFDVVGIHQYEPGLISNKSFTETGGVIGRAEHCDWIIPDSKRIISGEHARISYQDGSFFLTDISSNGIRVKDGGALEKGKAQRIKHGDVFCLGDYEIRARLVKDPLHFEGDVGRPMPASSIIPDDAFLDLDPLRAMEPPAPAFVDQDDLLQLSRPQQPATQHPDYARIDMESLPLPKLVTPRHQETVAPAPPEHLPDGFWKQFGEALGIDVSAVEGEQRAALALKAAKLLRQSIGHLQQNLHTRNELKNDLRLPLTTVQSAGNNPIKHSASSQEAMAALLRDNKPGHMLAEQAVNRAFRDLQAHQVALLAASRTAVRSMFDHLSPEKLAVRFEREHKPLLNTSGGRWRAYRRWHQAMQRDDEWSERLFARDFAKAYEEQVRLIAALSTES</sequence>
<evidence type="ECO:0000313" key="2">
    <source>
        <dbReference type="EMBL" id="SIR33467.1"/>
    </source>
</evidence>
<dbReference type="SMART" id="SM00240">
    <property type="entry name" value="FHA"/>
    <property type="match status" value="1"/>
</dbReference>
<dbReference type="AlphaFoldDB" id="A0A1N7A318"/>
<gene>
    <name evidence="2" type="ORF">SAMN05421672_1205</name>
</gene>
<dbReference type="InterPro" id="IPR046883">
    <property type="entry name" value="T6SS_FHA_C"/>
</dbReference>
<dbReference type="Pfam" id="PF20232">
    <property type="entry name" value="T6SS_FHA_C"/>
    <property type="match status" value="1"/>
</dbReference>
<dbReference type="SUPFAM" id="SSF49879">
    <property type="entry name" value="SMAD/FHA domain"/>
    <property type="match status" value="1"/>
</dbReference>
<evidence type="ECO:0000259" key="1">
    <source>
        <dbReference type="PROSITE" id="PS50006"/>
    </source>
</evidence>
<dbReference type="NCBIfam" id="TIGR03354">
    <property type="entry name" value="VI_FHA"/>
    <property type="match status" value="1"/>
</dbReference>
<reference evidence="2 3" key="1">
    <citation type="submission" date="2017-01" db="EMBL/GenBank/DDBJ databases">
        <authorList>
            <person name="Mah S.A."/>
            <person name="Swanson W.J."/>
            <person name="Moy G.W."/>
            <person name="Vacquier V.D."/>
        </authorList>
    </citation>
    <scope>NUCLEOTIDE SEQUENCE [LARGE SCALE GENOMIC DNA]</scope>
    <source>
        <strain evidence="2 3">ATCC 29606</strain>
    </source>
</reference>
<dbReference type="InterPro" id="IPR000253">
    <property type="entry name" value="FHA_dom"/>
</dbReference>
<organism evidence="2 3">
    <name type="scientific">Pseudomonas flexibilis</name>
    <dbReference type="NCBI Taxonomy" id="706570"/>
    <lineage>
        <taxon>Bacteria</taxon>
        <taxon>Pseudomonadati</taxon>
        <taxon>Pseudomonadota</taxon>
        <taxon>Gammaproteobacteria</taxon>
        <taxon>Pseudomonadales</taxon>
        <taxon>Pseudomonadaceae</taxon>
        <taxon>Pseudomonas</taxon>
    </lineage>
</organism>
<dbReference type="CDD" id="cd00060">
    <property type="entry name" value="FHA"/>
    <property type="match status" value="1"/>
</dbReference>
<feature type="domain" description="FHA" evidence="1">
    <location>
        <begin position="28"/>
        <end position="73"/>
    </location>
</feature>
<dbReference type="InterPro" id="IPR017735">
    <property type="entry name" value="T6SS_FHA"/>
</dbReference>
<dbReference type="RefSeq" id="WP_039561649.1">
    <property type="nucleotide sequence ID" value="NZ_FTMC01000020.1"/>
</dbReference>
<protein>
    <submittedName>
        <fullName evidence="2">FHA domain protein</fullName>
    </submittedName>
</protein>
<accession>A0A1N7A318</accession>
<dbReference type="PROSITE" id="PS50006">
    <property type="entry name" value="FHA_DOMAIN"/>
    <property type="match status" value="1"/>
</dbReference>
<dbReference type="Proteomes" id="UP000186079">
    <property type="component" value="Unassembled WGS sequence"/>
</dbReference>
<dbReference type="Pfam" id="PF00498">
    <property type="entry name" value="FHA"/>
    <property type="match status" value="1"/>
</dbReference>